<dbReference type="InterPro" id="IPR006401">
    <property type="entry name" value="Rib_reduct_arc"/>
</dbReference>
<organism evidence="14">
    <name type="scientific">marine metagenome</name>
    <dbReference type="NCBI Taxonomy" id="408172"/>
    <lineage>
        <taxon>unclassified sequences</taxon>
        <taxon>metagenomes</taxon>
        <taxon>ecological metagenomes</taxon>
    </lineage>
</organism>
<dbReference type="NCBIfam" id="TIGR01508">
    <property type="entry name" value="rib_reduct_arch"/>
    <property type="match status" value="1"/>
</dbReference>
<dbReference type="NCBIfam" id="TIGR00227">
    <property type="entry name" value="ribD_Cterm"/>
    <property type="match status" value="1"/>
</dbReference>
<feature type="domain" description="Bacterial bifunctional deaminase-reductase C-terminal" evidence="13">
    <location>
        <begin position="4"/>
        <end position="205"/>
    </location>
</feature>
<evidence type="ECO:0000259" key="13">
    <source>
        <dbReference type="Pfam" id="PF01872"/>
    </source>
</evidence>
<evidence type="ECO:0000256" key="9">
    <source>
        <dbReference type="ARBA" id="ARBA00030073"/>
    </source>
</evidence>
<evidence type="ECO:0000256" key="7">
    <source>
        <dbReference type="ARBA" id="ARBA00022857"/>
    </source>
</evidence>
<evidence type="ECO:0000313" key="14">
    <source>
        <dbReference type="EMBL" id="SVB52469.1"/>
    </source>
</evidence>
<comment type="subunit">
    <text evidence="3">Homodimer.</text>
</comment>
<proteinExistence type="inferred from homology"/>
<keyword evidence="6" id="KW-0686">Riboflavin biosynthesis</keyword>
<dbReference type="Pfam" id="PF01872">
    <property type="entry name" value="RibD_C"/>
    <property type="match status" value="1"/>
</dbReference>
<evidence type="ECO:0000256" key="12">
    <source>
        <dbReference type="ARBA" id="ARBA00049020"/>
    </source>
</evidence>
<gene>
    <name evidence="14" type="ORF">METZ01_LOCUS205323</name>
</gene>
<accession>A0A382EQ29</accession>
<comment type="pathway">
    <text evidence="1">Cofactor biosynthesis; riboflavin biosynthesis.</text>
</comment>
<name>A0A382EQ29_9ZZZZ</name>
<evidence type="ECO:0000256" key="4">
    <source>
        <dbReference type="ARBA" id="ARBA00012851"/>
    </source>
</evidence>
<dbReference type="GO" id="GO:0008703">
    <property type="term" value="F:5-amino-6-(5-phosphoribosylamino)uracil reductase activity"/>
    <property type="evidence" value="ECO:0007669"/>
    <property type="project" value="InterPro"/>
</dbReference>
<evidence type="ECO:0000256" key="6">
    <source>
        <dbReference type="ARBA" id="ARBA00022619"/>
    </source>
</evidence>
<sequence>VKQYIILNCASSADGKIALPNKDRLDLSNEEDFKRVHSLRSECDAIIVGIDTIIEDDPSLTINKKYASGENPSRIILDTKYRTPEHSKIVNNDCKTIIAIGDQTLDKELPHIETIKCGKDKIDLEKLLDHLEKKNIRKILVEGGETVLWSFLEKQLFDEFNIFVSNIIVGGKNTPTIAGGRGFLTKNETLKLELRNVTRMGEGLLIKYTKSNHKKTH</sequence>
<dbReference type="InterPro" id="IPR024072">
    <property type="entry name" value="DHFR-like_dom_sf"/>
</dbReference>
<evidence type="ECO:0000256" key="11">
    <source>
        <dbReference type="ARBA" id="ARBA00047550"/>
    </source>
</evidence>
<dbReference type="AlphaFoldDB" id="A0A382EQ29"/>
<protein>
    <recommendedName>
        <fullName evidence="5">2,5-diamino-6-ribosylamino-4(3H)-pyrimidinone 5'-phosphate reductase</fullName>
        <ecNumber evidence="4">1.1.1.302</ecNumber>
    </recommendedName>
    <alternativeName>
        <fullName evidence="10">2,5-diamino-6-(5-phospho-D-ribosylamino)pyrimidin-4(3H)-one reductase</fullName>
    </alternativeName>
    <alternativeName>
        <fullName evidence="9">2,5-diamino-6-ribitylamino-4(3H)-pyrimidinone 5'-phosphate synthase</fullName>
    </alternativeName>
</protein>
<comment type="catalytic activity">
    <reaction evidence="11">
        <text>2,5-diamino-6-(1-D-ribitylamino)pyrimidin-4(3H)-one 5'-phosphate + NAD(+) = 2,5-diamino-6-(1-D-ribosylamino)pyrimidin-4(3H)-one 5'-phosphate + NADH + H(+)</text>
        <dbReference type="Rhea" id="RHEA:27274"/>
        <dbReference type="ChEBI" id="CHEBI:15378"/>
        <dbReference type="ChEBI" id="CHEBI:57540"/>
        <dbReference type="ChEBI" id="CHEBI:57945"/>
        <dbReference type="ChEBI" id="CHEBI:58890"/>
        <dbReference type="ChEBI" id="CHEBI:59545"/>
        <dbReference type="EC" id="1.1.1.302"/>
    </reaction>
</comment>
<dbReference type="InterPro" id="IPR011549">
    <property type="entry name" value="RibD_C"/>
</dbReference>
<dbReference type="InterPro" id="IPR002734">
    <property type="entry name" value="RibDG_C"/>
</dbReference>
<dbReference type="SUPFAM" id="SSF53597">
    <property type="entry name" value="Dihydrofolate reductase-like"/>
    <property type="match status" value="1"/>
</dbReference>
<evidence type="ECO:0000256" key="2">
    <source>
        <dbReference type="ARBA" id="ARBA00009723"/>
    </source>
</evidence>
<comment type="catalytic activity">
    <reaction evidence="12">
        <text>2,5-diamino-6-(1-D-ribitylamino)pyrimidin-4(3H)-one 5'-phosphate + NADP(+) = 2,5-diamino-6-(1-D-ribosylamino)pyrimidin-4(3H)-one 5'-phosphate + NADPH + H(+)</text>
        <dbReference type="Rhea" id="RHEA:27278"/>
        <dbReference type="ChEBI" id="CHEBI:15378"/>
        <dbReference type="ChEBI" id="CHEBI:57783"/>
        <dbReference type="ChEBI" id="CHEBI:58349"/>
        <dbReference type="ChEBI" id="CHEBI:58890"/>
        <dbReference type="ChEBI" id="CHEBI:59545"/>
        <dbReference type="EC" id="1.1.1.302"/>
    </reaction>
</comment>
<evidence type="ECO:0000256" key="1">
    <source>
        <dbReference type="ARBA" id="ARBA00005104"/>
    </source>
</evidence>
<evidence type="ECO:0000256" key="8">
    <source>
        <dbReference type="ARBA" id="ARBA00023002"/>
    </source>
</evidence>
<dbReference type="UniPathway" id="UPA00275"/>
<dbReference type="EC" id="1.1.1.302" evidence="4"/>
<keyword evidence="7" id="KW-0521">NADP</keyword>
<evidence type="ECO:0000256" key="5">
    <source>
        <dbReference type="ARBA" id="ARBA00015035"/>
    </source>
</evidence>
<keyword evidence="8" id="KW-0560">Oxidoreductase</keyword>
<dbReference type="GO" id="GO:0009231">
    <property type="term" value="P:riboflavin biosynthetic process"/>
    <property type="evidence" value="ECO:0007669"/>
    <property type="project" value="UniProtKB-UniPathway"/>
</dbReference>
<dbReference type="InterPro" id="IPR050765">
    <property type="entry name" value="Riboflavin_Biosynth_HTPR"/>
</dbReference>
<dbReference type="PANTHER" id="PTHR38011:SF7">
    <property type="entry name" value="2,5-DIAMINO-6-RIBOSYLAMINO-4(3H)-PYRIMIDINONE 5'-PHOSPHATE REDUCTASE"/>
    <property type="match status" value="1"/>
</dbReference>
<evidence type="ECO:0000256" key="10">
    <source>
        <dbReference type="ARBA" id="ARBA00031630"/>
    </source>
</evidence>
<dbReference type="PANTHER" id="PTHR38011">
    <property type="entry name" value="DIHYDROFOLATE REDUCTASE FAMILY PROTEIN (AFU_ORTHOLOGUE AFUA_8G06820)"/>
    <property type="match status" value="1"/>
</dbReference>
<comment type="similarity">
    <text evidence="2">Belongs to the HTP reductase family.</text>
</comment>
<dbReference type="Gene3D" id="3.40.430.10">
    <property type="entry name" value="Dihydrofolate Reductase, subunit A"/>
    <property type="match status" value="1"/>
</dbReference>
<dbReference type="GO" id="GO:0050661">
    <property type="term" value="F:NADP binding"/>
    <property type="evidence" value="ECO:0007669"/>
    <property type="project" value="InterPro"/>
</dbReference>
<reference evidence="14" key="1">
    <citation type="submission" date="2018-05" db="EMBL/GenBank/DDBJ databases">
        <authorList>
            <person name="Lanie J.A."/>
            <person name="Ng W.-L."/>
            <person name="Kazmierczak K.M."/>
            <person name="Andrzejewski T.M."/>
            <person name="Davidsen T.M."/>
            <person name="Wayne K.J."/>
            <person name="Tettelin H."/>
            <person name="Glass J.I."/>
            <person name="Rusch D."/>
            <person name="Podicherti R."/>
            <person name="Tsui H.-C.T."/>
            <person name="Winkler M.E."/>
        </authorList>
    </citation>
    <scope>NUCLEOTIDE SEQUENCE</scope>
</reference>
<dbReference type="EMBL" id="UINC01045562">
    <property type="protein sequence ID" value="SVB52469.1"/>
    <property type="molecule type" value="Genomic_DNA"/>
</dbReference>
<feature type="non-terminal residue" evidence="14">
    <location>
        <position position="1"/>
    </location>
</feature>
<evidence type="ECO:0000256" key="3">
    <source>
        <dbReference type="ARBA" id="ARBA00011738"/>
    </source>
</evidence>